<dbReference type="Gene3D" id="2.60.120.10">
    <property type="entry name" value="Jelly Rolls"/>
    <property type="match status" value="1"/>
</dbReference>
<accession>A0A4U6CRU7</accession>
<evidence type="ECO:0000313" key="2">
    <source>
        <dbReference type="EMBL" id="TKT87302.1"/>
    </source>
</evidence>
<sequence length="197" mass="22750">MLLGHKEILHNSLSQFAQLGKEDMRLADHMWTHRTIEKNEYFNFRNSVCRQIGFIVKGLFRVYYTDLKTETEHNIYFVPENTFLVSLKSFLTQTACPYSIEALEDSELMVISHENLLSLYPQSHAWERFGRLLAEQYYVYSQTKAEGLLSQSAEDRYVSLLTEFPEVANRVSLGHVASYLGIKGPSLSRIRAQMAGK</sequence>
<dbReference type="InterPro" id="IPR018490">
    <property type="entry name" value="cNMP-bd_dom_sf"/>
</dbReference>
<dbReference type="EMBL" id="SZVO01000020">
    <property type="protein sequence ID" value="TKT87302.1"/>
    <property type="molecule type" value="Genomic_DNA"/>
</dbReference>
<dbReference type="CDD" id="cd00038">
    <property type="entry name" value="CAP_ED"/>
    <property type="match status" value="1"/>
</dbReference>
<name>A0A4U6CRU7_9BACT</name>
<dbReference type="Proteomes" id="UP000304900">
    <property type="component" value="Unassembled WGS sequence"/>
</dbReference>
<reference evidence="2 3" key="1">
    <citation type="submission" date="2019-05" db="EMBL/GenBank/DDBJ databases">
        <title>Dyadobacter AR-3-8 sp. nov., isolated from arctic soil.</title>
        <authorList>
            <person name="Chaudhary D.K."/>
        </authorList>
    </citation>
    <scope>NUCLEOTIDE SEQUENCE [LARGE SCALE GENOMIC DNA]</scope>
    <source>
        <strain evidence="2 3">AR-3-8</strain>
    </source>
</reference>
<dbReference type="InterPro" id="IPR000595">
    <property type="entry name" value="cNMP-bd_dom"/>
</dbReference>
<dbReference type="Pfam" id="PF00027">
    <property type="entry name" value="cNMP_binding"/>
    <property type="match status" value="1"/>
</dbReference>
<gene>
    <name evidence="2" type="ORF">FDK13_30080</name>
</gene>
<keyword evidence="3" id="KW-1185">Reference proteome</keyword>
<dbReference type="SUPFAM" id="SSF51206">
    <property type="entry name" value="cAMP-binding domain-like"/>
    <property type="match status" value="1"/>
</dbReference>
<dbReference type="OrthoDB" id="663011at2"/>
<dbReference type="InterPro" id="IPR014710">
    <property type="entry name" value="RmlC-like_jellyroll"/>
</dbReference>
<evidence type="ECO:0000259" key="1">
    <source>
        <dbReference type="Pfam" id="PF00027"/>
    </source>
</evidence>
<comment type="caution">
    <text evidence="2">The sequence shown here is derived from an EMBL/GenBank/DDBJ whole genome shotgun (WGS) entry which is preliminary data.</text>
</comment>
<protein>
    <submittedName>
        <fullName evidence="2">Crp/Fnr family transcriptional regulator</fullName>
    </submittedName>
</protein>
<dbReference type="RefSeq" id="WP_137343731.1">
    <property type="nucleotide sequence ID" value="NZ_BSQH01000016.1"/>
</dbReference>
<evidence type="ECO:0000313" key="3">
    <source>
        <dbReference type="Proteomes" id="UP000304900"/>
    </source>
</evidence>
<organism evidence="2 3">
    <name type="scientific">Dyadobacter frigoris</name>
    <dbReference type="NCBI Taxonomy" id="2576211"/>
    <lineage>
        <taxon>Bacteria</taxon>
        <taxon>Pseudomonadati</taxon>
        <taxon>Bacteroidota</taxon>
        <taxon>Cytophagia</taxon>
        <taxon>Cytophagales</taxon>
        <taxon>Spirosomataceae</taxon>
        <taxon>Dyadobacter</taxon>
    </lineage>
</organism>
<feature type="domain" description="Cyclic nucleotide-binding" evidence="1">
    <location>
        <begin position="34"/>
        <end position="120"/>
    </location>
</feature>
<dbReference type="AlphaFoldDB" id="A0A4U6CRU7"/>
<proteinExistence type="predicted"/>